<name>A0A858JEY8_9PROT</name>
<protein>
    <submittedName>
        <fullName evidence="1">Uncharacterized protein</fullName>
    </submittedName>
</protein>
<dbReference type="RefSeq" id="WP_146750218.1">
    <property type="nucleotide sequence ID" value="NZ_CP050139.1"/>
</dbReference>
<evidence type="ECO:0000313" key="1">
    <source>
        <dbReference type="EMBL" id="QIP34084.1"/>
    </source>
</evidence>
<gene>
    <name evidence="1" type="ORF">GWK63_01580</name>
</gene>
<dbReference type="GeneID" id="85020834"/>
<dbReference type="Proteomes" id="UP000502533">
    <property type="component" value="Chromosome"/>
</dbReference>
<organism evidence="1 2">
    <name type="scientific">Komagataeibacter rhaeticus</name>
    <dbReference type="NCBI Taxonomy" id="215221"/>
    <lineage>
        <taxon>Bacteria</taxon>
        <taxon>Pseudomonadati</taxon>
        <taxon>Pseudomonadota</taxon>
        <taxon>Alphaproteobacteria</taxon>
        <taxon>Acetobacterales</taxon>
        <taxon>Acetobacteraceae</taxon>
        <taxon>Komagataeibacter</taxon>
    </lineage>
</organism>
<proteinExistence type="predicted"/>
<keyword evidence="2" id="KW-1185">Reference proteome</keyword>
<evidence type="ECO:0000313" key="2">
    <source>
        <dbReference type="Proteomes" id="UP000502533"/>
    </source>
</evidence>
<dbReference type="AlphaFoldDB" id="A0A858JEY8"/>
<dbReference type="KEGG" id="kre:GWK63_01580"/>
<dbReference type="EMBL" id="CP050139">
    <property type="protein sequence ID" value="QIP34084.1"/>
    <property type="molecule type" value="Genomic_DNA"/>
</dbReference>
<accession>A0A858JEY8</accession>
<reference evidence="1 2" key="1">
    <citation type="submission" date="2020-03" db="EMBL/GenBank/DDBJ databases">
        <title>Isolation of cellulose-producing strains, genome characterization and application of the synthesized cellulose films as an economical and sustainable material for piezoelectric sensor construction.</title>
        <authorList>
            <person name="Mangayil R.K."/>
        </authorList>
    </citation>
    <scope>NUCLEOTIDE SEQUENCE [LARGE SCALE GENOMIC DNA]</scope>
    <source>
        <strain evidence="1 2">ENS 9a1a</strain>
    </source>
</reference>
<sequence>MSYRRCFVLVDWWSQVRSHFLRNKTASRGENSEIALRHIEEIIEEKLKIEAHQPTQWEVSFRLYAGWMRGGTPTAVLIDYEAMYAGYASRRRRGNCLKNLIFLPSSIGMRRGDRLISEPESESGLIDFSQNSADMGNHQPRVG</sequence>